<name>A0A0D7BMF0_9AGAR</name>
<dbReference type="GO" id="GO:0032502">
    <property type="term" value="P:developmental process"/>
    <property type="evidence" value="ECO:0007669"/>
    <property type="project" value="TreeGrafter"/>
</dbReference>
<evidence type="ECO:0000256" key="8">
    <source>
        <dbReference type="ARBA" id="ARBA00022927"/>
    </source>
</evidence>
<dbReference type="GO" id="GO:0005634">
    <property type="term" value="C:nucleus"/>
    <property type="evidence" value="ECO:0007669"/>
    <property type="project" value="UniProtKB-SubCell"/>
</dbReference>
<accession>A0A0D7BMF0</accession>
<evidence type="ECO:0000256" key="1">
    <source>
        <dbReference type="ARBA" id="ARBA00003202"/>
    </source>
</evidence>
<dbReference type="Pfam" id="PF08574">
    <property type="entry name" value="Iwr1"/>
    <property type="match status" value="1"/>
</dbReference>
<dbReference type="GO" id="GO:0005737">
    <property type="term" value="C:cytoplasm"/>
    <property type="evidence" value="ECO:0007669"/>
    <property type="project" value="UniProtKB-SubCell"/>
</dbReference>
<dbReference type="InterPro" id="IPR013883">
    <property type="entry name" value="TF_Iwr1_dom"/>
</dbReference>
<feature type="region of interest" description="Disordered" evidence="10">
    <location>
        <begin position="202"/>
        <end position="268"/>
    </location>
</feature>
<comment type="function">
    <text evidence="1">Directs RNA polymerase II nuclear import.</text>
</comment>
<evidence type="ECO:0000256" key="3">
    <source>
        <dbReference type="ARBA" id="ARBA00004496"/>
    </source>
</evidence>
<keyword evidence="7" id="KW-0963">Cytoplasm</keyword>
<evidence type="ECO:0000256" key="9">
    <source>
        <dbReference type="ARBA" id="ARBA00023242"/>
    </source>
</evidence>
<evidence type="ECO:0000256" key="2">
    <source>
        <dbReference type="ARBA" id="ARBA00004123"/>
    </source>
</evidence>
<dbReference type="PANTHER" id="PTHR31196">
    <property type="entry name" value="RNA POLYMERASE II NUCLEAR LOCALIZATION PROTEIN SLC7A6OS-RELATED"/>
    <property type="match status" value="1"/>
</dbReference>
<dbReference type="PANTHER" id="PTHR31196:SF2">
    <property type="entry name" value="RNA POLYMERASE II NUCLEAR LOCALIZATION PROTEIN SLC7A6OS-RELATED"/>
    <property type="match status" value="1"/>
</dbReference>
<evidence type="ECO:0000256" key="6">
    <source>
        <dbReference type="ARBA" id="ARBA00022448"/>
    </source>
</evidence>
<keyword evidence="13" id="KW-1185">Reference proteome</keyword>
<keyword evidence="6" id="KW-0813">Transport</keyword>
<dbReference type="EMBL" id="KN880451">
    <property type="protein sequence ID" value="KIY71718.1"/>
    <property type="molecule type" value="Genomic_DNA"/>
</dbReference>
<keyword evidence="8" id="KW-0653">Protein transport</keyword>
<protein>
    <recommendedName>
        <fullName evidence="5">Probable RNA polymerase II nuclear localization protein SLC7A6OS</fullName>
    </recommendedName>
</protein>
<feature type="region of interest" description="Disordered" evidence="10">
    <location>
        <begin position="66"/>
        <end position="87"/>
    </location>
</feature>
<comment type="subcellular location">
    <subcellularLocation>
        <location evidence="3">Cytoplasm</location>
    </subcellularLocation>
    <subcellularLocation>
        <location evidence="2">Nucleus</location>
    </subcellularLocation>
</comment>
<organism evidence="12 13">
    <name type="scientific">Cylindrobasidium torrendii FP15055 ss-10</name>
    <dbReference type="NCBI Taxonomy" id="1314674"/>
    <lineage>
        <taxon>Eukaryota</taxon>
        <taxon>Fungi</taxon>
        <taxon>Dikarya</taxon>
        <taxon>Basidiomycota</taxon>
        <taxon>Agaricomycotina</taxon>
        <taxon>Agaricomycetes</taxon>
        <taxon>Agaricomycetidae</taxon>
        <taxon>Agaricales</taxon>
        <taxon>Marasmiineae</taxon>
        <taxon>Physalacriaceae</taxon>
        <taxon>Cylindrobasidium</taxon>
    </lineage>
</organism>
<sequence>MDAQACTILRIKRKRHEEPLEGLVIERKKSQAGGVFTFAQTVEAEAWDDKLIKEKLQRELLELANIAPGPSSPPRLPLPKRRRTATKDDARRYIVKAPTSIPESPVMESPPDATKPISVPGSSPQLTMIDAERAASEGNEEMDPEMANILPLLQQYLSVHEQTYIPPSEQDDDYVWDVFFHRPTTLTDWNNAATFGTLAGISSVPGWDEDSSDEESEVEDEADEDSNAEEYFANDYPEDEVSSDSGPGSSDEFHDYDSDYYGSDNDYP</sequence>
<keyword evidence="9" id="KW-0539">Nucleus</keyword>
<feature type="compositionally biased region" description="Acidic residues" evidence="10">
    <location>
        <begin position="207"/>
        <end position="228"/>
    </location>
</feature>
<reference evidence="12 13" key="1">
    <citation type="journal article" date="2015" name="Fungal Genet. Biol.">
        <title>Evolution of novel wood decay mechanisms in Agaricales revealed by the genome sequences of Fistulina hepatica and Cylindrobasidium torrendii.</title>
        <authorList>
            <person name="Floudas D."/>
            <person name="Held B.W."/>
            <person name="Riley R."/>
            <person name="Nagy L.G."/>
            <person name="Koehler G."/>
            <person name="Ransdell A.S."/>
            <person name="Younus H."/>
            <person name="Chow J."/>
            <person name="Chiniquy J."/>
            <person name="Lipzen A."/>
            <person name="Tritt A."/>
            <person name="Sun H."/>
            <person name="Haridas S."/>
            <person name="LaButti K."/>
            <person name="Ohm R.A."/>
            <person name="Kues U."/>
            <person name="Blanchette R.A."/>
            <person name="Grigoriev I.V."/>
            <person name="Minto R.E."/>
            <person name="Hibbett D.S."/>
        </authorList>
    </citation>
    <scope>NUCLEOTIDE SEQUENCE [LARGE SCALE GENOMIC DNA]</scope>
    <source>
        <strain evidence="12 13">FP15055 ss-10</strain>
    </source>
</reference>
<feature type="region of interest" description="Disordered" evidence="10">
    <location>
        <begin position="101"/>
        <end position="124"/>
    </location>
</feature>
<dbReference type="Proteomes" id="UP000054007">
    <property type="component" value="Unassembled WGS sequence"/>
</dbReference>
<evidence type="ECO:0000256" key="4">
    <source>
        <dbReference type="ARBA" id="ARBA00010218"/>
    </source>
</evidence>
<evidence type="ECO:0000256" key="10">
    <source>
        <dbReference type="SAM" id="MobiDB-lite"/>
    </source>
</evidence>
<proteinExistence type="inferred from homology"/>
<evidence type="ECO:0000313" key="12">
    <source>
        <dbReference type="EMBL" id="KIY71718.1"/>
    </source>
</evidence>
<dbReference type="AlphaFoldDB" id="A0A0D7BMF0"/>
<feature type="domain" description="Transcription factor Iwr1" evidence="11">
    <location>
        <begin position="172"/>
        <end position="240"/>
    </location>
</feature>
<dbReference type="InterPro" id="IPR040218">
    <property type="entry name" value="SLC7A6OS"/>
</dbReference>
<evidence type="ECO:0000256" key="7">
    <source>
        <dbReference type="ARBA" id="ARBA00022490"/>
    </source>
</evidence>
<gene>
    <name evidence="12" type="ORF">CYLTODRAFT_487001</name>
</gene>
<dbReference type="OrthoDB" id="6255506at2759"/>
<dbReference type="GO" id="GO:0015031">
    <property type="term" value="P:protein transport"/>
    <property type="evidence" value="ECO:0007669"/>
    <property type="project" value="UniProtKB-KW"/>
</dbReference>
<evidence type="ECO:0000256" key="5">
    <source>
        <dbReference type="ARBA" id="ARBA00017036"/>
    </source>
</evidence>
<comment type="similarity">
    <text evidence="4">Belongs to the IWR1/SLC7A6OS family.</text>
</comment>
<evidence type="ECO:0000259" key="11">
    <source>
        <dbReference type="Pfam" id="PF08574"/>
    </source>
</evidence>
<feature type="compositionally biased region" description="Low complexity" evidence="10">
    <location>
        <begin position="259"/>
        <end position="268"/>
    </location>
</feature>
<evidence type="ECO:0000313" key="13">
    <source>
        <dbReference type="Proteomes" id="UP000054007"/>
    </source>
</evidence>
<dbReference type="STRING" id="1314674.A0A0D7BMF0"/>